<dbReference type="SMART" id="SM00450">
    <property type="entry name" value="RHOD"/>
    <property type="match status" value="1"/>
</dbReference>
<feature type="domain" description="Rhodanese" evidence="2">
    <location>
        <begin position="48"/>
        <end position="136"/>
    </location>
</feature>
<dbReference type="InterPro" id="IPR001763">
    <property type="entry name" value="Rhodanese-like_dom"/>
</dbReference>
<proteinExistence type="predicted"/>
<dbReference type="PROSITE" id="PS50206">
    <property type="entry name" value="RHODANESE_3"/>
    <property type="match status" value="1"/>
</dbReference>
<dbReference type="InterPro" id="IPR050229">
    <property type="entry name" value="GlpE_sulfurtransferase"/>
</dbReference>
<evidence type="ECO:0000259" key="2">
    <source>
        <dbReference type="PROSITE" id="PS50206"/>
    </source>
</evidence>
<dbReference type="Gene3D" id="3.40.250.10">
    <property type="entry name" value="Rhodanese-like domain"/>
    <property type="match status" value="1"/>
</dbReference>
<name>A0A7H0GUA8_9BACT</name>
<dbReference type="SUPFAM" id="SSF52821">
    <property type="entry name" value="Rhodanese/Cell cycle control phosphatase"/>
    <property type="match status" value="1"/>
</dbReference>
<dbReference type="AlphaFoldDB" id="A0A7H0GUA8"/>
<evidence type="ECO:0000256" key="1">
    <source>
        <dbReference type="SAM" id="SignalP"/>
    </source>
</evidence>
<dbReference type="Pfam" id="PF00581">
    <property type="entry name" value="Rhodanese"/>
    <property type="match status" value="1"/>
</dbReference>
<dbReference type="EMBL" id="CP060784">
    <property type="protein sequence ID" value="QNP51874.1"/>
    <property type="molecule type" value="Genomic_DNA"/>
</dbReference>
<protein>
    <submittedName>
        <fullName evidence="3">Rhodanese-like domain-containing protein</fullName>
    </submittedName>
</protein>
<dbReference type="RefSeq" id="WP_187732143.1">
    <property type="nucleotide sequence ID" value="NZ_BMFN01000002.1"/>
</dbReference>
<gene>
    <name evidence="3" type="ORF">H9L05_18350</name>
</gene>
<feature type="chain" id="PRO_5028963567" evidence="1">
    <location>
        <begin position="26"/>
        <end position="136"/>
    </location>
</feature>
<reference evidence="3 4" key="1">
    <citation type="submission" date="2020-08" db="EMBL/GenBank/DDBJ databases">
        <title>Genome sequence of Hymenobacter qilianensis JCM 19763T.</title>
        <authorList>
            <person name="Hyun D.-W."/>
            <person name="Bae J.-W."/>
        </authorList>
    </citation>
    <scope>NUCLEOTIDE SEQUENCE [LARGE SCALE GENOMIC DNA]</scope>
    <source>
        <strain evidence="3 4">JCM 19763</strain>
    </source>
</reference>
<keyword evidence="1" id="KW-0732">Signal</keyword>
<dbReference type="Proteomes" id="UP000516093">
    <property type="component" value="Chromosome"/>
</dbReference>
<dbReference type="CDD" id="cd00158">
    <property type="entry name" value="RHOD"/>
    <property type="match status" value="1"/>
</dbReference>
<dbReference type="KEGG" id="hqi:H9L05_18350"/>
<dbReference type="PANTHER" id="PTHR43031:SF1">
    <property type="entry name" value="PYRIDINE NUCLEOTIDE-DISULPHIDE OXIDOREDUCTASE"/>
    <property type="match status" value="1"/>
</dbReference>
<feature type="signal peptide" evidence="1">
    <location>
        <begin position="1"/>
        <end position="25"/>
    </location>
</feature>
<evidence type="ECO:0000313" key="4">
    <source>
        <dbReference type="Proteomes" id="UP000516093"/>
    </source>
</evidence>
<organism evidence="3 4">
    <name type="scientific">Hymenobacter qilianensis</name>
    <dbReference type="NCBI Taxonomy" id="1385715"/>
    <lineage>
        <taxon>Bacteria</taxon>
        <taxon>Pseudomonadati</taxon>
        <taxon>Bacteroidota</taxon>
        <taxon>Cytophagia</taxon>
        <taxon>Cytophagales</taxon>
        <taxon>Hymenobacteraceae</taxon>
        <taxon>Hymenobacter</taxon>
    </lineage>
</organism>
<keyword evidence="4" id="KW-1185">Reference proteome</keyword>
<accession>A0A7H0GUA8</accession>
<evidence type="ECO:0000313" key="3">
    <source>
        <dbReference type="EMBL" id="QNP51874.1"/>
    </source>
</evidence>
<dbReference type="PANTHER" id="PTHR43031">
    <property type="entry name" value="FAD-DEPENDENT OXIDOREDUCTASE"/>
    <property type="match status" value="1"/>
</dbReference>
<sequence length="136" mass="14261">MKTLFRGFGLLCAITVLVPVASAQKAPQQVSAPAVGAVDVATAAKLIKQPNVVVLDVRTPAEYATGHVRGAKNVDFRAPDFAQQIAQLDTTKTYILYCASGNRSGQASKLMKAKGFPKVVNAGAFKTLQAGGLKTE</sequence>
<dbReference type="InterPro" id="IPR036873">
    <property type="entry name" value="Rhodanese-like_dom_sf"/>
</dbReference>